<protein>
    <submittedName>
        <fullName evidence="1">Uncharacterized protein</fullName>
    </submittedName>
</protein>
<dbReference type="GeneID" id="42528308"/>
<name>A0A179U6L2_BLAGS</name>
<dbReference type="Proteomes" id="UP000002038">
    <property type="component" value="Unassembled WGS sequence"/>
</dbReference>
<evidence type="ECO:0000313" key="2">
    <source>
        <dbReference type="Proteomes" id="UP000002038"/>
    </source>
</evidence>
<sequence length="118" mass="12802">MIAVVQYVSNHDGMIFEPFSLGSIVVGELEDEGRQVDGEDDGGTGSRGRFRCKITGATTLSKRPMKGNKFYLVNGTESSIKDTQGRSENRTPTLSPMLRELRGPFIPTCSSASTIGEK</sequence>
<proteinExistence type="predicted"/>
<evidence type="ECO:0000313" key="1">
    <source>
        <dbReference type="EMBL" id="OAT03460.1"/>
    </source>
</evidence>
<gene>
    <name evidence="1" type="ORF">BDBG_16061</name>
</gene>
<dbReference type="RefSeq" id="XP_031575652.1">
    <property type="nucleotide sequence ID" value="XM_031724090.1"/>
</dbReference>
<accession>A0A179U6L2</accession>
<dbReference type="EMBL" id="GG657448">
    <property type="protein sequence ID" value="OAT03460.1"/>
    <property type="molecule type" value="Genomic_DNA"/>
</dbReference>
<reference evidence="2" key="1">
    <citation type="journal article" date="2015" name="PLoS Genet.">
        <title>The dynamic genome and transcriptome of the human fungal pathogen Blastomyces and close relative Emmonsia.</title>
        <authorList>
            <person name="Munoz J.F."/>
            <person name="Gauthier G.M."/>
            <person name="Desjardins C.A."/>
            <person name="Gallo J.E."/>
            <person name="Holder J."/>
            <person name="Sullivan T.D."/>
            <person name="Marty A.J."/>
            <person name="Carmen J.C."/>
            <person name="Chen Z."/>
            <person name="Ding L."/>
            <person name="Gujja S."/>
            <person name="Magrini V."/>
            <person name="Misas E."/>
            <person name="Mitreva M."/>
            <person name="Priest M."/>
            <person name="Saif S."/>
            <person name="Whiston E.A."/>
            <person name="Young S."/>
            <person name="Zeng Q."/>
            <person name="Goldman W.E."/>
            <person name="Mardis E.R."/>
            <person name="Taylor J.W."/>
            <person name="McEwen J.G."/>
            <person name="Clay O.K."/>
            <person name="Klein B.S."/>
            <person name="Cuomo C.A."/>
        </authorList>
    </citation>
    <scope>NUCLEOTIDE SEQUENCE [LARGE SCALE GENOMIC DNA]</scope>
    <source>
        <strain evidence="2">SLH14081</strain>
    </source>
</reference>
<dbReference type="VEuPathDB" id="FungiDB:BDBG_16061"/>
<keyword evidence="2" id="KW-1185">Reference proteome</keyword>
<dbReference type="AlphaFoldDB" id="A0A179U6L2"/>
<organism evidence="1 2">
    <name type="scientific">Blastomyces gilchristii (strain SLH14081)</name>
    <name type="common">Blastomyces dermatitidis</name>
    <dbReference type="NCBI Taxonomy" id="559298"/>
    <lineage>
        <taxon>Eukaryota</taxon>
        <taxon>Fungi</taxon>
        <taxon>Dikarya</taxon>
        <taxon>Ascomycota</taxon>
        <taxon>Pezizomycotina</taxon>
        <taxon>Eurotiomycetes</taxon>
        <taxon>Eurotiomycetidae</taxon>
        <taxon>Onygenales</taxon>
        <taxon>Ajellomycetaceae</taxon>
        <taxon>Blastomyces</taxon>
    </lineage>
</organism>
<dbReference type="KEGG" id="bgh:BDBG_16061"/>